<dbReference type="SUPFAM" id="SSF53448">
    <property type="entry name" value="Nucleotide-diphospho-sugar transferases"/>
    <property type="match status" value="1"/>
</dbReference>
<protein>
    <submittedName>
        <fullName evidence="2">Glycosyl transferase family protein</fullName>
    </submittedName>
</protein>
<dbReference type="Proteomes" id="UP000605848">
    <property type="component" value="Unassembled WGS sequence"/>
</dbReference>
<feature type="transmembrane region" description="Helical" evidence="1">
    <location>
        <begin position="326"/>
        <end position="347"/>
    </location>
</feature>
<keyword evidence="1" id="KW-1133">Transmembrane helix</keyword>
<dbReference type="Pfam" id="PF13641">
    <property type="entry name" value="Glyco_tranf_2_3"/>
    <property type="match status" value="1"/>
</dbReference>
<keyword evidence="1" id="KW-0472">Membrane</keyword>
<gene>
    <name evidence="2" type="ORF">JKG68_17100</name>
</gene>
<dbReference type="InterPro" id="IPR029044">
    <property type="entry name" value="Nucleotide-diphossugar_trans"/>
</dbReference>
<dbReference type="Gene3D" id="3.90.550.10">
    <property type="entry name" value="Spore Coat Polysaccharide Biosynthesis Protein SpsA, Chain A"/>
    <property type="match status" value="1"/>
</dbReference>
<dbReference type="NCBIfam" id="NF011306">
    <property type="entry name" value="PRK14716.1-4"/>
    <property type="match status" value="1"/>
</dbReference>
<name>A0A936ZGY2_9HYPH</name>
<feature type="transmembrane region" description="Helical" evidence="1">
    <location>
        <begin position="389"/>
        <end position="413"/>
    </location>
</feature>
<evidence type="ECO:0000313" key="3">
    <source>
        <dbReference type="Proteomes" id="UP000605848"/>
    </source>
</evidence>
<evidence type="ECO:0000256" key="1">
    <source>
        <dbReference type="SAM" id="Phobius"/>
    </source>
</evidence>
<dbReference type="AlphaFoldDB" id="A0A936ZGY2"/>
<evidence type="ECO:0000313" key="2">
    <source>
        <dbReference type="EMBL" id="MBL0405680.1"/>
    </source>
</evidence>
<reference evidence="2" key="1">
    <citation type="submission" date="2021-01" db="EMBL/GenBank/DDBJ databases">
        <title>Microvirga sp.</title>
        <authorList>
            <person name="Kim M.K."/>
        </authorList>
    </citation>
    <scope>NUCLEOTIDE SEQUENCE</scope>
    <source>
        <strain evidence="2">5420S-16</strain>
    </source>
</reference>
<organism evidence="2 3">
    <name type="scientific">Microvirga aerilata</name>
    <dbReference type="NCBI Taxonomy" id="670292"/>
    <lineage>
        <taxon>Bacteria</taxon>
        <taxon>Pseudomonadati</taxon>
        <taxon>Pseudomonadota</taxon>
        <taxon>Alphaproteobacteria</taxon>
        <taxon>Hyphomicrobiales</taxon>
        <taxon>Methylobacteriaceae</taxon>
        <taxon>Microvirga</taxon>
    </lineage>
</organism>
<keyword evidence="1" id="KW-0812">Transmembrane</keyword>
<feature type="transmembrane region" description="Helical" evidence="1">
    <location>
        <begin position="359"/>
        <end position="377"/>
    </location>
</feature>
<dbReference type="RefSeq" id="WP_202061928.1">
    <property type="nucleotide sequence ID" value="NZ_JAEQMY010000026.1"/>
</dbReference>
<sequence>MNEFLLTTMFVVSVLINISSIDDALIDLIAFGIMRSGLKDLEDGSEIQVPPTAVFVANWHEEEVLGKMVEGNLQRIPYQNVMLYLGVYPNDTGTLRVARELGEKYPDRVRVIVNTLSGPTSKGQMLNEMFRQVFAGDDCPEMAVLHDSEDIIDPRTFLVYASYAKEHDFIQVPVFSLNRGKGAYVASTYMDEFAERHTREMIVRNAVGANIPSAGVGTCMTKKLLKHFLATRGQVLMSGTVTEDYILGVEAKRAGFKSAFAAVSANAEDSGLDFVATREFFPKTLAASIKQKTRWVYGINFEATHKLGWEGDLWDKYFFMRDRKGVITNFLPPISLVLLILLVFGFVDPAYMPYQIEGLLAVSLWINFIALFSRFFIRVSACRQVYGMYDLYGVMVRWPVGMFINAAAVFRAWKTYIGESKFATRPIVWSKTAHELPEDFMSAKR</sequence>
<proteinExistence type="predicted"/>
<keyword evidence="3" id="KW-1185">Reference proteome</keyword>
<accession>A0A936ZGY2</accession>
<keyword evidence="2" id="KW-0808">Transferase</keyword>
<dbReference type="EMBL" id="JAEQMY010000026">
    <property type="protein sequence ID" value="MBL0405680.1"/>
    <property type="molecule type" value="Genomic_DNA"/>
</dbReference>
<dbReference type="GO" id="GO:0016740">
    <property type="term" value="F:transferase activity"/>
    <property type="evidence" value="ECO:0007669"/>
    <property type="project" value="UniProtKB-KW"/>
</dbReference>
<comment type="caution">
    <text evidence="2">The sequence shown here is derived from an EMBL/GenBank/DDBJ whole genome shotgun (WGS) entry which is preliminary data.</text>
</comment>